<dbReference type="RefSeq" id="XP_001416210.1">
    <property type="nucleotide sequence ID" value="XM_001416173.1"/>
</dbReference>
<keyword evidence="2" id="KW-1185">Reference proteome</keyword>
<name>A4RSP7_OSTLU</name>
<dbReference type="Gramene" id="ABO94503">
    <property type="protein sequence ID" value="ABO94503"/>
    <property type="gene ID" value="OSTLU_119625"/>
</dbReference>
<proteinExistence type="predicted"/>
<dbReference type="KEGG" id="olu:OSTLU_119625"/>
<dbReference type="Proteomes" id="UP000001568">
    <property type="component" value="Chromosome 2"/>
</dbReference>
<reference evidence="1 2" key="1">
    <citation type="journal article" date="2007" name="Proc. Natl. Acad. Sci. U.S.A.">
        <title>The tiny eukaryote Ostreococcus provides genomic insights into the paradox of plankton speciation.</title>
        <authorList>
            <person name="Palenik B."/>
            <person name="Grimwood J."/>
            <person name="Aerts A."/>
            <person name="Rouze P."/>
            <person name="Salamov A."/>
            <person name="Putnam N."/>
            <person name="Dupont C."/>
            <person name="Jorgensen R."/>
            <person name="Derelle E."/>
            <person name="Rombauts S."/>
            <person name="Zhou K."/>
            <person name="Otillar R."/>
            <person name="Merchant S.S."/>
            <person name="Podell S."/>
            <person name="Gaasterland T."/>
            <person name="Napoli C."/>
            <person name="Gendler K."/>
            <person name="Manuell A."/>
            <person name="Tai V."/>
            <person name="Vallon O."/>
            <person name="Piganeau G."/>
            <person name="Jancek S."/>
            <person name="Heijde M."/>
            <person name="Jabbari K."/>
            <person name="Bowler C."/>
            <person name="Lohr M."/>
            <person name="Robbens S."/>
            <person name="Werner G."/>
            <person name="Dubchak I."/>
            <person name="Pazour G.J."/>
            <person name="Ren Q."/>
            <person name="Paulsen I."/>
            <person name="Delwiche C."/>
            <person name="Schmutz J."/>
            <person name="Rokhsar D."/>
            <person name="Van de Peer Y."/>
            <person name="Moreau H."/>
            <person name="Grigoriev I.V."/>
        </authorList>
    </citation>
    <scope>NUCLEOTIDE SEQUENCE [LARGE SCALE GENOMIC DNA]</scope>
    <source>
        <strain evidence="1 2">CCE9901</strain>
    </source>
</reference>
<dbReference type="HOGENOM" id="CLU_1743595_0_0_1"/>
<protein>
    <submittedName>
        <fullName evidence="1">Uncharacterized protein</fullName>
    </submittedName>
</protein>
<organism evidence="1 2">
    <name type="scientific">Ostreococcus lucimarinus (strain CCE9901)</name>
    <dbReference type="NCBI Taxonomy" id="436017"/>
    <lineage>
        <taxon>Eukaryota</taxon>
        <taxon>Viridiplantae</taxon>
        <taxon>Chlorophyta</taxon>
        <taxon>Mamiellophyceae</taxon>
        <taxon>Mamiellales</taxon>
        <taxon>Bathycoccaceae</taxon>
        <taxon>Ostreococcus</taxon>
    </lineage>
</organism>
<gene>
    <name evidence="1" type="primary">Orfan14</name>
    <name evidence="1" type="ORF">OSTLU_119625</name>
</gene>
<evidence type="ECO:0000313" key="2">
    <source>
        <dbReference type="Proteomes" id="UP000001568"/>
    </source>
</evidence>
<evidence type="ECO:0000313" key="1">
    <source>
        <dbReference type="EMBL" id="ABO94503.1"/>
    </source>
</evidence>
<dbReference type="EMBL" id="CP000582">
    <property type="protein sequence ID" value="ABO94503.1"/>
    <property type="molecule type" value="Genomic_DNA"/>
</dbReference>
<dbReference type="GeneID" id="5000237"/>
<dbReference type="AlphaFoldDB" id="A4RSP7"/>
<accession>A4RSP7</accession>
<sequence length="150" mass="16854">MISTQHAIQVFSTLRVTGAARQRTPVAVPLRLCSDYQTLQIAHISRKLVIAHLEHSAFFEFVLQYLTPTSNACQGRITPHVTAEKFCKCSLLKDTMLLSVGQHEVIGKEDPKHKQLVLLKTSCDAAATSFRLQGSISKRYKFETRPNVKM</sequence>